<proteinExistence type="predicted"/>
<protein>
    <submittedName>
        <fullName evidence="2">Uncharacterized protein</fullName>
    </submittedName>
</protein>
<evidence type="ECO:0000313" key="2">
    <source>
        <dbReference type="EMBL" id="QHT17480.1"/>
    </source>
</evidence>
<name>A0A6C0DMN7_9ZZZZ</name>
<accession>A0A6C0DMN7</accession>
<dbReference type="EMBL" id="MN739637">
    <property type="protein sequence ID" value="QHT17480.1"/>
    <property type="molecule type" value="Genomic_DNA"/>
</dbReference>
<dbReference type="AlphaFoldDB" id="A0A6C0DMN7"/>
<feature type="region of interest" description="Disordered" evidence="1">
    <location>
        <begin position="62"/>
        <end position="110"/>
    </location>
</feature>
<feature type="compositionally biased region" description="Basic residues" evidence="1">
    <location>
        <begin position="90"/>
        <end position="110"/>
    </location>
</feature>
<sequence>MSLYSQVERPPITKKSTLSKMIANFFNRKKGAKIGIIDENIDTNNINDYEASIRKASPTETIELYTKTKPTIKSRTSKKPLSINGGNSRNLRKSKTSKKSKTLKKYKNKK</sequence>
<evidence type="ECO:0000256" key="1">
    <source>
        <dbReference type="SAM" id="MobiDB-lite"/>
    </source>
</evidence>
<reference evidence="2" key="1">
    <citation type="journal article" date="2020" name="Nature">
        <title>Giant virus diversity and host interactions through global metagenomics.</title>
        <authorList>
            <person name="Schulz F."/>
            <person name="Roux S."/>
            <person name="Paez-Espino D."/>
            <person name="Jungbluth S."/>
            <person name="Walsh D.A."/>
            <person name="Denef V.J."/>
            <person name="McMahon K.D."/>
            <person name="Konstantinidis K.T."/>
            <person name="Eloe-Fadrosh E.A."/>
            <person name="Kyrpides N.C."/>
            <person name="Woyke T."/>
        </authorList>
    </citation>
    <scope>NUCLEOTIDE SEQUENCE</scope>
    <source>
        <strain evidence="2">GVMAG-M-3300023174-24</strain>
    </source>
</reference>
<organism evidence="2">
    <name type="scientific">viral metagenome</name>
    <dbReference type="NCBI Taxonomy" id="1070528"/>
    <lineage>
        <taxon>unclassified sequences</taxon>
        <taxon>metagenomes</taxon>
        <taxon>organismal metagenomes</taxon>
    </lineage>
</organism>